<dbReference type="GO" id="GO:0034599">
    <property type="term" value="P:cellular response to oxidative stress"/>
    <property type="evidence" value="ECO:0007669"/>
    <property type="project" value="TreeGrafter"/>
</dbReference>
<evidence type="ECO:0000313" key="11">
    <source>
        <dbReference type="EMBL" id="CAF3696060.1"/>
    </source>
</evidence>
<dbReference type="SUPFAM" id="SSF52833">
    <property type="entry name" value="Thioredoxin-like"/>
    <property type="match status" value="1"/>
</dbReference>
<protein>
    <recommendedName>
        <fullName evidence="6">Glutaredoxin-2, mitochondrial</fullName>
    </recommendedName>
</protein>
<evidence type="ECO:0000313" key="10">
    <source>
        <dbReference type="EMBL" id="CAF0974257.1"/>
    </source>
</evidence>
<comment type="subunit">
    <text evidence="5">Monomer; active form. Homodimer; inactive form. The homodimer is probably linked by 1 2Fe-2S cluster.</text>
</comment>
<dbReference type="CDD" id="cd03419">
    <property type="entry name" value="GRX_GRXh_1_2_like"/>
    <property type="match status" value="1"/>
</dbReference>
<dbReference type="InterPro" id="IPR002109">
    <property type="entry name" value="Glutaredoxin"/>
</dbReference>
<evidence type="ECO:0000256" key="4">
    <source>
        <dbReference type="ARBA" id="ARBA00037470"/>
    </source>
</evidence>
<reference evidence="10" key="1">
    <citation type="submission" date="2021-02" db="EMBL/GenBank/DDBJ databases">
        <authorList>
            <person name="Nowell W R."/>
        </authorList>
    </citation>
    <scope>NUCLEOTIDE SEQUENCE</scope>
</reference>
<comment type="function">
    <text evidence="4">Glutathione-dependent oxidoreductase that facilitates the maintenance of mitochondrial redox homeostasis upon induction of apoptosis by oxidative stress. Involved in response to hydrogen peroxide and regulation of apoptosis caused by oxidative stress. Acts as a very efficient catalyst of monothiol reactions because of its high affinity for protein glutathione-mixed disulfides. Can receive electrons not only from glutathione (GSH), but also from thioredoxin reductase supporting both monothiol and dithiol reactions. Efficiently catalyzes both glutathionylation and deglutathionylation of mitochondrial complex I, which in turn regulates the superoxide production by the complex. Overexpression decreases the susceptibility to apoptosis and prevents loss of cardiolipin and cytochrome c release.</text>
</comment>
<dbReference type="EMBL" id="CAJNOK010003882">
    <property type="protein sequence ID" value="CAF0918150.1"/>
    <property type="molecule type" value="Genomic_DNA"/>
</dbReference>
<dbReference type="GO" id="GO:0015038">
    <property type="term" value="F:glutathione disulfide oxidoreductase activity"/>
    <property type="evidence" value="ECO:0007669"/>
    <property type="project" value="TreeGrafter"/>
</dbReference>
<feature type="domain" description="Glutaredoxin" evidence="8">
    <location>
        <begin position="80"/>
        <end position="143"/>
    </location>
</feature>
<organism evidence="10 13">
    <name type="scientific">Didymodactylos carnosus</name>
    <dbReference type="NCBI Taxonomy" id="1234261"/>
    <lineage>
        <taxon>Eukaryota</taxon>
        <taxon>Metazoa</taxon>
        <taxon>Spiralia</taxon>
        <taxon>Gnathifera</taxon>
        <taxon>Rotifera</taxon>
        <taxon>Eurotatoria</taxon>
        <taxon>Bdelloidea</taxon>
        <taxon>Philodinida</taxon>
        <taxon>Philodinidae</taxon>
        <taxon>Didymodactylos</taxon>
    </lineage>
</organism>
<dbReference type="InterPro" id="IPR014025">
    <property type="entry name" value="Glutaredoxin_subgr"/>
</dbReference>
<sequence length="170" mass="19113">MLRVKHFAWIILSLFCFCFLYINRHLYTLPSSSAAPSTIEKKILDEDNNNQMGGKQASLSSSNSLLIAETIKKYIATNSVVVFSKTYCPYSMKAKNVLSKYKLKNYKIVELDQVEDGDLYQNVLQEMTGARTVPRVFINGKCIGGGDDTQMLENKGELKQLLTNANAIEL</sequence>
<evidence type="ECO:0000256" key="5">
    <source>
        <dbReference type="ARBA" id="ARBA00038558"/>
    </source>
</evidence>
<dbReference type="PANTHER" id="PTHR45694">
    <property type="entry name" value="GLUTAREDOXIN 2"/>
    <property type="match status" value="1"/>
</dbReference>
<dbReference type="Pfam" id="PF00462">
    <property type="entry name" value="Glutaredoxin"/>
    <property type="match status" value="1"/>
</dbReference>
<dbReference type="Proteomes" id="UP000682733">
    <property type="component" value="Unassembled WGS sequence"/>
</dbReference>
<dbReference type="GO" id="GO:0005737">
    <property type="term" value="C:cytoplasm"/>
    <property type="evidence" value="ECO:0007669"/>
    <property type="project" value="TreeGrafter"/>
</dbReference>
<dbReference type="Proteomes" id="UP000681722">
    <property type="component" value="Unassembled WGS sequence"/>
</dbReference>
<dbReference type="InterPro" id="IPR036249">
    <property type="entry name" value="Thioredoxin-like_sf"/>
</dbReference>
<dbReference type="FunFam" id="3.40.30.10:FF:000026">
    <property type="entry name" value="Glutaredoxin 2"/>
    <property type="match status" value="1"/>
</dbReference>
<dbReference type="InterPro" id="IPR011899">
    <property type="entry name" value="Glutaredoxin_euk/vir"/>
</dbReference>
<dbReference type="EMBL" id="CAJNOQ010002710">
    <property type="protein sequence ID" value="CAF0974257.1"/>
    <property type="molecule type" value="Genomic_DNA"/>
</dbReference>
<proteinExistence type="inferred from homology"/>
<dbReference type="Gene3D" id="3.40.30.10">
    <property type="entry name" value="Glutaredoxin"/>
    <property type="match status" value="1"/>
</dbReference>
<evidence type="ECO:0000313" key="9">
    <source>
        <dbReference type="EMBL" id="CAF0918150.1"/>
    </source>
</evidence>
<evidence type="ECO:0000313" key="12">
    <source>
        <dbReference type="EMBL" id="CAF3747163.1"/>
    </source>
</evidence>
<dbReference type="PROSITE" id="PS51354">
    <property type="entry name" value="GLUTAREDOXIN_2"/>
    <property type="match status" value="1"/>
</dbReference>
<evidence type="ECO:0000256" key="3">
    <source>
        <dbReference type="ARBA" id="ARBA00023284"/>
    </source>
</evidence>
<dbReference type="EMBL" id="CAJOBA010003884">
    <property type="protein sequence ID" value="CAF3696060.1"/>
    <property type="molecule type" value="Genomic_DNA"/>
</dbReference>
<evidence type="ECO:0000256" key="7">
    <source>
        <dbReference type="SAM" id="Phobius"/>
    </source>
</evidence>
<evidence type="ECO:0000313" key="13">
    <source>
        <dbReference type="Proteomes" id="UP000663829"/>
    </source>
</evidence>
<accession>A0A814F2U0</accession>
<dbReference type="OrthoDB" id="418495at2759"/>
<comment type="caution">
    <text evidence="10">The sequence shown here is derived from an EMBL/GenBank/DDBJ whole genome shotgun (WGS) entry which is preliminary data.</text>
</comment>
<dbReference type="AlphaFoldDB" id="A0A814F2U0"/>
<dbReference type="Proteomes" id="UP000663829">
    <property type="component" value="Unassembled WGS sequence"/>
</dbReference>
<keyword evidence="13" id="KW-1185">Reference proteome</keyword>
<dbReference type="Proteomes" id="UP000677228">
    <property type="component" value="Unassembled WGS sequence"/>
</dbReference>
<evidence type="ECO:0000256" key="1">
    <source>
        <dbReference type="ARBA" id="ARBA00007787"/>
    </source>
</evidence>
<evidence type="ECO:0000259" key="8">
    <source>
        <dbReference type="Pfam" id="PF00462"/>
    </source>
</evidence>
<keyword evidence="3" id="KW-0676">Redox-active center</keyword>
<dbReference type="PANTHER" id="PTHR45694:SF5">
    <property type="entry name" value="GLUTAREDOXIN 2"/>
    <property type="match status" value="1"/>
</dbReference>
<dbReference type="EMBL" id="CAJOBC010002710">
    <property type="protein sequence ID" value="CAF3747163.1"/>
    <property type="molecule type" value="Genomic_DNA"/>
</dbReference>
<comment type="similarity">
    <text evidence="1">Belongs to the glutaredoxin family.</text>
</comment>
<keyword evidence="2" id="KW-0318">Glutathionylation</keyword>
<keyword evidence="7" id="KW-0812">Transmembrane</keyword>
<keyword evidence="7" id="KW-1133">Transmembrane helix</keyword>
<name>A0A814F2U0_9BILA</name>
<evidence type="ECO:0000256" key="2">
    <source>
        <dbReference type="ARBA" id="ARBA00023206"/>
    </source>
</evidence>
<evidence type="ECO:0000256" key="6">
    <source>
        <dbReference type="ARBA" id="ARBA00039819"/>
    </source>
</evidence>
<feature type="transmembrane region" description="Helical" evidence="7">
    <location>
        <begin position="6"/>
        <end position="23"/>
    </location>
</feature>
<dbReference type="NCBIfam" id="TIGR02180">
    <property type="entry name" value="GRX_euk"/>
    <property type="match status" value="1"/>
</dbReference>
<dbReference type="PRINTS" id="PR00160">
    <property type="entry name" value="GLUTAREDOXIN"/>
</dbReference>
<gene>
    <name evidence="10" type="ORF">GPM918_LOCUS12402</name>
    <name evidence="9" type="ORF">OVA965_LOCUS10476</name>
    <name evidence="12" type="ORF">SRO942_LOCUS12403</name>
    <name evidence="11" type="ORF">TMI583_LOCUS10473</name>
</gene>
<keyword evidence="7" id="KW-0472">Membrane</keyword>